<keyword evidence="6" id="KW-1185">Reference proteome</keyword>
<dbReference type="WBParaSite" id="PgR047_g064_t01">
    <property type="protein sequence ID" value="PgR047_g064_t01"/>
    <property type="gene ID" value="PgR047_g064"/>
</dbReference>
<protein>
    <submittedName>
        <fullName evidence="7">DNA/RNA-binding protein Alba-like domain-containing protein</fullName>
    </submittedName>
</protein>
<proteinExistence type="inferred from homology"/>
<dbReference type="InterPro" id="IPR002775">
    <property type="entry name" value="DNA/RNA-bd_Alba-like"/>
</dbReference>
<dbReference type="AlphaFoldDB" id="A0A915BN77"/>
<feature type="region of interest" description="Disordered" evidence="4">
    <location>
        <begin position="144"/>
        <end position="192"/>
    </location>
</feature>
<evidence type="ECO:0000256" key="1">
    <source>
        <dbReference type="ARBA" id="ARBA00004123"/>
    </source>
</evidence>
<feature type="domain" description="DNA/RNA-binding protein Alba-like" evidence="5">
    <location>
        <begin position="27"/>
        <end position="89"/>
    </location>
</feature>
<accession>A0A915BN77</accession>
<evidence type="ECO:0000256" key="3">
    <source>
        <dbReference type="ARBA" id="ARBA00023242"/>
    </source>
</evidence>
<dbReference type="GO" id="GO:0001682">
    <property type="term" value="P:tRNA 5'-leader removal"/>
    <property type="evidence" value="ECO:0007669"/>
    <property type="project" value="TreeGrafter"/>
</dbReference>
<dbReference type="SUPFAM" id="SSF82704">
    <property type="entry name" value="AlbA-like"/>
    <property type="match status" value="1"/>
</dbReference>
<evidence type="ECO:0000313" key="6">
    <source>
        <dbReference type="Proteomes" id="UP000887569"/>
    </source>
</evidence>
<dbReference type="Gene3D" id="3.30.110.20">
    <property type="entry name" value="Alba-like domain"/>
    <property type="match status" value="1"/>
</dbReference>
<comment type="similarity">
    <text evidence="2">Belongs to the histone-like Alba family.</text>
</comment>
<dbReference type="InterPro" id="IPR036882">
    <property type="entry name" value="Alba-like_dom_sf"/>
</dbReference>
<evidence type="ECO:0000256" key="4">
    <source>
        <dbReference type="SAM" id="MobiDB-lite"/>
    </source>
</evidence>
<dbReference type="PANTHER" id="PTHR13516:SF4">
    <property type="entry name" value="FI09323P"/>
    <property type="match status" value="1"/>
</dbReference>
<dbReference type="GO" id="GO:0005634">
    <property type="term" value="C:nucleus"/>
    <property type="evidence" value="ECO:0007669"/>
    <property type="project" value="UniProtKB-SubCell"/>
</dbReference>
<dbReference type="Proteomes" id="UP000887569">
    <property type="component" value="Unplaced"/>
</dbReference>
<organism evidence="6 7">
    <name type="scientific">Parascaris univalens</name>
    <name type="common">Nematode worm</name>
    <dbReference type="NCBI Taxonomy" id="6257"/>
    <lineage>
        <taxon>Eukaryota</taxon>
        <taxon>Metazoa</taxon>
        <taxon>Ecdysozoa</taxon>
        <taxon>Nematoda</taxon>
        <taxon>Chromadorea</taxon>
        <taxon>Rhabditida</taxon>
        <taxon>Spirurina</taxon>
        <taxon>Ascaridomorpha</taxon>
        <taxon>Ascaridoidea</taxon>
        <taxon>Ascarididae</taxon>
        <taxon>Parascaris</taxon>
    </lineage>
</organism>
<dbReference type="GO" id="GO:0000172">
    <property type="term" value="C:ribonuclease MRP complex"/>
    <property type="evidence" value="ECO:0007669"/>
    <property type="project" value="TreeGrafter"/>
</dbReference>
<dbReference type="GO" id="GO:0003723">
    <property type="term" value="F:RNA binding"/>
    <property type="evidence" value="ECO:0007669"/>
    <property type="project" value="TreeGrafter"/>
</dbReference>
<keyword evidence="3" id="KW-0539">Nucleus</keyword>
<evidence type="ECO:0000256" key="2">
    <source>
        <dbReference type="ARBA" id="ARBA00008018"/>
    </source>
</evidence>
<dbReference type="InterPro" id="IPR051958">
    <property type="entry name" value="Alba-like_NAB"/>
</dbReference>
<dbReference type="Pfam" id="PF01918">
    <property type="entry name" value="Alba"/>
    <property type="match status" value="1"/>
</dbReference>
<evidence type="ECO:0000313" key="7">
    <source>
        <dbReference type="WBParaSite" id="PgR047_g064_t01"/>
    </source>
</evidence>
<reference evidence="7" key="1">
    <citation type="submission" date="2022-11" db="UniProtKB">
        <authorList>
            <consortium name="WormBaseParasite"/>
        </authorList>
    </citation>
    <scope>IDENTIFICATION</scope>
</reference>
<name>A0A915BN77_PARUN</name>
<comment type="subcellular location">
    <subcellularLocation>
        <location evidence="1">Nucleus</location>
    </subcellularLocation>
</comment>
<sequence>MDDYVKDGELFVDCPPPFPAEMIDGVKVMHIKEGTKFKNILNNVEKQFQDPNCRRIIFKGVGEATAKCISCVEVFKRSFAESILYQWNEAIFSRRTDTWKPMRENLSNILVHVDVPTLFILISRDPFPAKYINKSCQSSDIQVTGFTSKSSSDSREKNAQRTQKPKINRPSEANKWKRPLKKHLNVDASHPTKAKLIAVKAENA</sequence>
<evidence type="ECO:0000259" key="5">
    <source>
        <dbReference type="Pfam" id="PF01918"/>
    </source>
</evidence>
<dbReference type="PANTHER" id="PTHR13516">
    <property type="entry name" value="RIBONUCLEASE P SUBUNIT P25"/>
    <property type="match status" value="1"/>
</dbReference>